<keyword evidence="1" id="KW-0963">Cytoplasm</keyword>
<evidence type="ECO:0000256" key="2">
    <source>
        <dbReference type="SAM" id="MobiDB-lite"/>
    </source>
</evidence>
<protein>
    <recommendedName>
        <fullName evidence="1">Signal recognition particle subunit SRP72</fullName>
    </recommendedName>
</protein>
<dbReference type="PIRSF" id="PIRSF038922">
    <property type="entry name" value="SRP72"/>
    <property type="match status" value="1"/>
</dbReference>
<dbReference type="Proteomes" id="UP001165060">
    <property type="component" value="Unassembled WGS sequence"/>
</dbReference>
<evidence type="ECO:0000256" key="1">
    <source>
        <dbReference type="PIRNR" id="PIRNR038922"/>
    </source>
</evidence>
<comment type="function">
    <text evidence="1">Component of the signal recognition particle (SRP) complex, a ribonucleoprotein complex that mediates the cotranslational targeting of secretory and membrane proteins to the endoplasmic reticulum (ER).</text>
</comment>
<dbReference type="PANTHER" id="PTHR14094">
    <property type="entry name" value="SIGNAL RECOGNITION PARTICLE 72"/>
    <property type="match status" value="1"/>
</dbReference>
<comment type="caution">
    <text evidence="3">The sequence shown here is derived from an EMBL/GenBank/DDBJ whole genome shotgun (WGS) entry which is preliminary data.</text>
</comment>
<keyword evidence="4" id="KW-1185">Reference proteome</keyword>
<reference evidence="3 4" key="1">
    <citation type="journal article" date="2023" name="Commun. Biol.">
        <title>Genome analysis of Parmales, the sister group of diatoms, reveals the evolutionary specialization of diatoms from phago-mixotrophs to photoautotrophs.</title>
        <authorList>
            <person name="Ban H."/>
            <person name="Sato S."/>
            <person name="Yoshikawa S."/>
            <person name="Yamada K."/>
            <person name="Nakamura Y."/>
            <person name="Ichinomiya M."/>
            <person name="Sato N."/>
            <person name="Blanc-Mathieu R."/>
            <person name="Endo H."/>
            <person name="Kuwata A."/>
            <person name="Ogata H."/>
        </authorList>
    </citation>
    <scope>NUCLEOTIDE SEQUENCE [LARGE SCALE GENOMIC DNA]</scope>
</reference>
<evidence type="ECO:0000313" key="3">
    <source>
        <dbReference type="EMBL" id="GMI26105.1"/>
    </source>
</evidence>
<feature type="region of interest" description="Disordered" evidence="2">
    <location>
        <begin position="525"/>
        <end position="574"/>
    </location>
</feature>
<keyword evidence="1" id="KW-0733">Signal recognition particle</keyword>
<dbReference type="EMBL" id="BRYB01001456">
    <property type="protein sequence ID" value="GMI26105.1"/>
    <property type="molecule type" value="Genomic_DNA"/>
</dbReference>
<proteinExistence type="inferred from homology"/>
<feature type="region of interest" description="Disordered" evidence="2">
    <location>
        <begin position="587"/>
        <end position="633"/>
    </location>
</feature>
<comment type="subcellular location">
    <subcellularLocation>
        <location evidence="1">Cytoplasm</location>
    </subcellularLocation>
</comment>
<keyword evidence="1" id="KW-0687">Ribonucleoprotein</keyword>
<dbReference type="InterPro" id="IPR026270">
    <property type="entry name" value="SRP72"/>
</dbReference>
<dbReference type="Gene3D" id="1.25.40.10">
    <property type="entry name" value="Tetratricopeptide repeat domain"/>
    <property type="match status" value="1"/>
</dbReference>
<feature type="compositionally biased region" description="Polar residues" evidence="2">
    <location>
        <begin position="544"/>
        <end position="553"/>
    </location>
</feature>
<comment type="similarity">
    <text evidence="1">Belongs to the SRP72 family.</text>
</comment>
<sequence length="663" mass="71602">MVVMKVTVLRSTLSTIQNLLDKPELVEKSLLKVHSSISASIAELSASNHYPHNDNSNTAADSYVVDPLSYFEAALAAVTEAHLVSLVQQKKFAEVLSTPSAEDHPAYRCYAMYRLQRYQEAIDAANAHLSSHPHLSAPLSHIIAQSHFRLSSSQASRAYLDMLDEDPDDVEVLTNYLASLPSADADSLEAFSATGIKTPDHDLLYNLAWYYANPASPAHSPASSLSSLASAFAAAKKTVPPTSYASETAALHALNATLLRSRGKPEAAAALLKNLNQKRAVKEDPQLAAVVASNLLASSSADLPPADLAESRDALRTLLSRARERLNKDQAADIEQNLETLELFKPDSDASGASAAVQVAVAKFQGRSSAEQLRIAEAAGNTDETDRSLLLAQMAVDAGAFERAAAIIQQLPPDVSETLGAVRTVSDLLREAGKAEEASSYVAAMRSKLGGEMEMEVNFAAAEEKIASKLFEDAAAILEGILESPGLEEESSNRATAMLVVACSYFDVDKAEALAAELHAEEAGEIDAEELENNPDLPKRKGRSASQLLAVNTDNERAEKKRRQAIQQREKKEKKRLAYIEKLRELGKPVGNPDPERWLPKNQRSYNKRGKQKGKFTGGQGSGGATKDASKLDIAARMNDKKAQENSTAHLAVTVDKVSRRRK</sequence>
<dbReference type="PANTHER" id="PTHR14094:SF9">
    <property type="entry name" value="SIGNAL RECOGNITION PARTICLE SUBUNIT SRP72"/>
    <property type="match status" value="1"/>
</dbReference>
<accession>A0ABQ6MHM7</accession>
<evidence type="ECO:0000313" key="4">
    <source>
        <dbReference type="Proteomes" id="UP001165060"/>
    </source>
</evidence>
<organism evidence="3 4">
    <name type="scientific">Tetraparma gracilis</name>
    <dbReference type="NCBI Taxonomy" id="2962635"/>
    <lineage>
        <taxon>Eukaryota</taxon>
        <taxon>Sar</taxon>
        <taxon>Stramenopiles</taxon>
        <taxon>Ochrophyta</taxon>
        <taxon>Bolidophyceae</taxon>
        <taxon>Parmales</taxon>
        <taxon>Triparmaceae</taxon>
        <taxon>Tetraparma</taxon>
    </lineage>
</organism>
<dbReference type="InterPro" id="IPR011990">
    <property type="entry name" value="TPR-like_helical_dom_sf"/>
</dbReference>
<name>A0ABQ6MHM7_9STRA</name>
<gene>
    <name evidence="3" type="ORF">TeGR_g5108</name>
</gene>